<keyword evidence="1" id="KW-0479">Metal-binding</keyword>
<dbReference type="Gene3D" id="3.40.50.300">
    <property type="entry name" value="P-loop containing nucleotide triphosphate hydrolases"/>
    <property type="match status" value="1"/>
</dbReference>
<evidence type="ECO:0000256" key="4">
    <source>
        <dbReference type="ARBA" id="ARBA00023134"/>
    </source>
</evidence>
<organism evidence="6 7">
    <name type="scientific">Wolfiporia cocos (strain MD-104)</name>
    <name type="common">Brown rot fungus</name>
    <dbReference type="NCBI Taxonomy" id="742152"/>
    <lineage>
        <taxon>Eukaryota</taxon>
        <taxon>Fungi</taxon>
        <taxon>Dikarya</taxon>
        <taxon>Basidiomycota</taxon>
        <taxon>Agaricomycotina</taxon>
        <taxon>Agaricomycetes</taxon>
        <taxon>Polyporales</taxon>
        <taxon>Phaeolaceae</taxon>
        <taxon>Wolfiporia</taxon>
    </lineage>
</organism>
<protein>
    <submittedName>
        <fullName evidence="6">Nucleoside triphosphate hydrolase protein</fullName>
    </submittedName>
</protein>
<proteinExistence type="predicted"/>
<dbReference type="EMBL" id="KB468157">
    <property type="protein sequence ID" value="PCH44476.1"/>
    <property type="molecule type" value="Genomic_DNA"/>
</dbReference>
<dbReference type="GO" id="GO:0005525">
    <property type="term" value="F:GTP binding"/>
    <property type="evidence" value="ECO:0007669"/>
    <property type="project" value="UniProtKB-KW"/>
</dbReference>
<evidence type="ECO:0000313" key="6">
    <source>
        <dbReference type="EMBL" id="PCH44476.1"/>
    </source>
</evidence>
<evidence type="ECO:0000256" key="3">
    <source>
        <dbReference type="ARBA" id="ARBA00022842"/>
    </source>
</evidence>
<name>A0A2H3JQQ6_WOLCO</name>
<gene>
    <name evidence="6" type="ORF">WOLCODRAFT_105198</name>
</gene>
<feature type="domain" description="EngB-type G" evidence="5">
    <location>
        <begin position="51"/>
        <end position="234"/>
    </location>
</feature>
<dbReference type="STRING" id="742152.A0A2H3JQQ6"/>
<keyword evidence="3" id="KW-0460">Magnesium</keyword>
<evidence type="ECO:0000256" key="1">
    <source>
        <dbReference type="ARBA" id="ARBA00022723"/>
    </source>
</evidence>
<dbReference type="PANTHER" id="PTHR46498:SF1">
    <property type="entry name" value="GTP-BINDING PROTEIN 8"/>
    <property type="match status" value="1"/>
</dbReference>
<dbReference type="InterPro" id="IPR052279">
    <property type="entry name" value="EngB_GTPase"/>
</dbReference>
<dbReference type="Pfam" id="PF01926">
    <property type="entry name" value="MMR_HSR1"/>
    <property type="match status" value="1"/>
</dbReference>
<dbReference type="GO" id="GO:0046872">
    <property type="term" value="F:metal ion binding"/>
    <property type="evidence" value="ECO:0007669"/>
    <property type="project" value="UniProtKB-KW"/>
</dbReference>
<evidence type="ECO:0000313" key="7">
    <source>
        <dbReference type="Proteomes" id="UP000218811"/>
    </source>
</evidence>
<keyword evidence="2" id="KW-0547">Nucleotide-binding</keyword>
<evidence type="ECO:0000259" key="5">
    <source>
        <dbReference type="PROSITE" id="PS51706"/>
    </source>
</evidence>
<dbReference type="Proteomes" id="UP000218811">
    <property type="component" value="Unassembled WGS sequence"/>
</dbReference>
<dbReference type="InterPro" id="IPR030393">
    <property type="entry name" value="G_ENGB_dom"/>
</dbReference>
<dbReference type="SUPFAM" id="SSF52540">
    <property type="entry name" value="P-loop containing nucleoside triphosphate hydrolases"/>
    <property type="match status" value="1"/>
</dbReference>
<dbReference type="OMA" id="WGALFDH"/>
<accession>A0A2H3JQQ6</accession>
<dbReference type="PROSITE" id="PS51706">
    <property type="entry name" value="G_ENGB"/>
    <property type="match status" value="1"/>
</dbReference>
<dbReference type="InterPro" id="IPR006073">
    <property type="entry name" value="GTP-bd"/>
</dbReference>
<keyword evidence="6" id="KW-0378">Hydrolase</keyword>
<dbReference type="AlphaFoldDB" id="A0A2H3JQQ6"/>
<dbReference type="OrthoDB" id="391988at2759"/>
<reference evidence="6 7" key="1">
    <citation type="journal article" date="2012" name="Science">
        <title>The Paleozoic origin of enzymatic lignin decomposition reconstructed from 31 fungal genomes.</title>
        <authorList>
            <person name="Floudas D."/>
            <person name="Binder M."/>
            <person name="Riley R."/>
            <person name="Barry K."/>
            <person name="Blanchette R.A."/>
            <person name="Henrissat B."/>
            <person name="Martinez A.T."/>
            <person name="Otillar R."/>
            <person name="Spatafora J.W."/>
            <person name="Yadav J.S."/>
            <person name="Aerts A."/>
            <person name="Benoit I."/>
            <person name="Boyd A."/>
            <person name="Carlson A."/>
            <person name="Copeland A."/>
            <person name="Coutinho P.M."/>
            <person name="de Vries R.P."/>
            <person name="Ferreira P."/>
            <person name="Findley K."/>
            <person name="Foster B."/>
            <person name="Gaskell J."/>
            <person name="Glotzer D."/>
            <person name="Gorecki P."/>
            <person name="Heitman J."/>
            <person name="Hesse C."/>
            <person name="Hori C."/>
            <person name="Igarashi K."/>
            <person name="Jurgens J.A."/>
            <person name="Kallen N."/>
            <person name="Kersten P."/>
            <person name="Kohler A."/>
            <person name="Kuees U."/>
            <person name="Kumar T.K.A."/>
            <person name="Kuo A."/>
            <person name="LaButti K."/>
            <person name="Larrondo L.F."/>
            <person name="Lindquist E."/>
            <person name="Ling A."/>
            <person name="Lombard V."/>
            <person name="Lucas S."/>
            <person name="Lundell T."/>
            <person name="Martin R."/>
            <person name="McLaughlin D.J."/>
            <person name="Morgenstern I."/>
            <person name="Morin E."/>
            <person name="Murat C."/>
            <person name="Nagy L.G."/>
            <person name="Nolan M."/>
            <person name="Ohm R.A."/>
            <person name="Patyshakuliyeva A."/>
            <person name="Rokas A."/>
            <person name="Ruiz-Duenas F.J."/>
            <person name="Sabat G."/>
            <person name="Salamov A."/>
            <person name="Samejima M."/>
            <person name="Schmutz J."/>
            <person name="Slot J.C."/>
            <person name="St John F."/>
            <person name="Stenlid J."/>
            <person name="Sun H."/>
            <person name="Sun S."/>
            <person name="Syed K."/>
            <person name="Tsang A."/>
            <person name="Wiebenga A."/>
            <person name="Young D."/>
            <person name="Pisabarro A."/>
            <person name="Eastwood D.C."/>
            <person name="Martin F."/>
            <person name="Cullen D."/>
            <person name="Grigoriev I.V."/>
            <person name="Hibbett D.S."/>
        </authorList>
    </citation>
    <scope>NUCLEOTIDE SEQUENCE [LARGE SCALE GENOMIC DNA]</scope>
    <source>
        <strain evidence="6 7">MD-104</strain>
    </source>
</reference>
<dbReference type="GO" id="GO:0005739">
    <property type="term" value="C:mitochondrion"/>
    <property type="evidence" value="ECO:0007669"/>
    <property type="project" value="TreeGrafter"/>
</dbReference>
<sequence length="235" mass="25823">MLENLRHTYRALRTTRRCYSAHSAASVFSDSRTAEFLAAAVSPASIPQLHGLPEITVTGRANVGKSTLLNAVLGRAKLLNVSKRAGRTQSLNFFRVGAQPGKLVVVDAPGYGARGRQEWGDLFNHYLRERKQLRRVFLLFSAKHGLNEVDRAMLRLLNEECQATGGTRYTLQAILTKADTVLDMKDGPSHIRSIQKDIFDTAPTCLPAIVTTASKHPHFGIEEVRQSIADACGLA</sequence>
<dbReference type="InterPro" id="IPR027417">
    <property type="entry name" value="P-loop_NTPase"/>
</dbReference>
<evidence type="ECO:0000256" key="2">
    <source>
        <dbReference type="ARBA" id="ARBA00022741"/>
    </source>
</evidence>
<dbReference type="PANTHER" id="PTHR46498">
    <property type="entry name" value="GTP-BINDING PROTEIN 8"/>
    <property type="match status" value="1"/>
</dbReference>
<dbReference type="GO" id="GO:0016787">
    <property type="term" value="F:hydrolase activity"/>
    <property type="evidence" value="ECO:0007669"/>
    <property type="project" value="UniProtKB-KW"/>
</dbReference>
<dbReference type="CDD" id="cd01876">
    <property type="entry name" value="YihA_EngB"/>
    <property type="match status" value="1"/>
</dbReference>
<keyword evidence="4" id="KW-0342">GTP-binding</keyword>
<keyword evidence="7" id="KW-1185">Reference proteome</keyword>